<evidence type="ECO:0000313" key="1">
    <source>
        <dbReference type="EMBL" id="TQM66851.1"/>
    </source>
</evidence>
<protein>
    <recommendedName>
        <fullName evidence="3">HNH endonuclease</fullName>
    </recommendedName>
</protein>
<gene>
    <name evidence="1" type="ORF">FHX41_0443</name>
</gene>
<reference evidence="1 2" key="1">
    <citation type="submission" date="2019-06" db="EMBL/GenBank/DDBJ databases">
        <title>Sequencing the genomes of 1000 actinobacteria strains.</title>
        <authorList>
            <person name="Klenk H.-P."/>
        </authorList>
    </citation>
    <scope>NUCLEOTIDE SEQUENCE [LARGE SCALE GENOMIC DNA]</scope>
    <source>
        <strain evidence="1 2">DSM 45043</strain>
    </source>
</reference>
<dbReference type="OrthoDB" id="3823469at2"/>
<dbReference type="EMBL" id="VFPO01000001">
    <property type="protein sequence ID" value="TQM66851.1"/>
    <property type="molecule type" value="Genomic_DNA"/>
</dbReference>
<sequence>MVRGALWLAREIGEGHIFTKEQVRRTFPGISQIDRRIRDLRDYGWVIHTSSDDARLRIDEQRLVKIGVPVWDSKARRAAAPKSISAKERQATLAADDYQCVVCGVAGGESYPDSPSDTAVLSVSRRTVQTPDGETEDQLVTECKRCRAGVAKDEVVDLDRLLSDIAGLDDTDQARLLRWMRRGRRGATPLDRAWTAYMRLPARSRDEVRKKLEG</sequence>
<keyword evidence="2" id="KW-1185">Reference proteome</keyword>
<organism evidence="1 2">
    <name type="scientific">Actinomadura hallensis</name>
    <dbReference type="NCBI Taxonomy" id="337895"/>
    <lineage>
        <taxon>Bacteria</taxon>
        <taxon>Bacillati</taxon>
        <taxon>Actinomycetota</taxon>
        <taxon>Actinomycetes</taxon>
        <taxon>Streptosporangiales</taxon>
        <taxon>Thermomonosporaceae</taxon>
        <taxon>Actinomadura</taxon>
    </lineage>
</organism>
<evidence type="ECO:0000313" key="2">
    <source>
        <dbReference type="Proteomes" id="UP000316706"/>
    </source>
</evidence>
<accession>A0A543I8F7</accession>
<name>A0A543I8F7_9ACTN</name>
<evidence type="ECO:0008006" key="3">
    <source>
        <dbReference type="Google" id="ProtNLM"/>
    </source>
</evidence>
<comment type="caution">
    <text evidence="1">The sequence shown here is derived from an EMBL/GenBank/DDBJ whole genome shotgun (WGS) entry which is preliminary data.</text>
</comment>
<dbReference type="Proteomes" id="UP000316706">
    <property type="component" value="Unassembled WGS sequence"/>
</dbReference>
<proteinExistence type="predicted"/>
<dbReference type="AlphaFoldDB" id="A0A543I8F7"/>